<evidence type="ECO:0000256" key="3">
    <source>
        <dbReference type="ARBA" id="ARBA00005119"/>
    </source>
</evidence>
<keyword evidence="15" id="KW-1208">Phospholipid metabolism</keyword>
<dbReference type="Proteomes" id="UP000006906">
    <property type="component" value="Chromosome 12"/>
</dbReference>
<dbReference type="InterPro" id="IPR000374">
    <property type="entry name" value="PC_trans"/>
</dbReference>
<dbReference type="OrthoDB" id="10260889at2759"/>
<feature type="transmembrane region" description="Helical" evidence="18">
    <location>
        <begin position="265"/>
        <end position="283"/>
    </location>
</feature>
<feature type="transmembrane region" description="Helical" evidence="18">
    <location>
        <begin position="149"/>
        <end position="166"/>
    </location>
</feature>
<evidence type="ECO:0000256" key="10">
    <source>
        <dbReference type="ARBA" id="ARBA00022695"/>
    </source>
</evidence>
<dbReference type="RefSeq" id="XP_001691107.2">
    <property type="nucleotide sequence ID" value="XM_001691055.2"/>
</dbReference>
<keyword evidence="7" id="KW-0444">Lipid biosynthesis</keyword>
<dbReference type="STRING" id="3055.A0A2K3D278"/>
<feature type="region of interest" description="Disordered" evidence="17">
    <location>
        <begin position="24"/>
        <end position="56"/>
    </location>
</feature>
<keyword evidence="13 18" id="KW-0472">Membrane</keyword>
<sequence>MLSEHPLATPSPIWRGSTIRAHSSAAAAETPGDDSSAAAVGSGPIVPPTDPAAASPEKTRLQKAREFANRVVFGLILGLGGAVVILYGNLAMLATALFVTYQASREYFGFMTSKQMSKGMPPPPRVVSVATTVMCMGMTVFSHFYRGKIGTLLAVASFALLVLQVVANKRPKFAQLASSLFGLFYCGWLPSFWLKLRNLALPAPDTPAAAFLTGITGWPTTVGLVAVLTAVAVIIAADTGAYFVGKSLGRTKLTDISPKKTVEGAAGGLAAAVATALGSWALFGWPGSPLAAVVLGVMVFFSSLFGDLIESIMKRDAGMKDSGDLIPGHGGLLDRFDSYIFSGAVTYFFSVFVLPFLNVLYGPGGLSAAITAGLAPLGA</sequence>
<dbReference type="PANTHER" id="PTHR47101">
    <property type="entry name" value="PHOSPHATIDATE CYTIDYLYLTRANSFERASE 5, CHLOROPLASTIC"/>
    <property type="match status" value="1"/>
</dbReference>
<evidence type="ECO:0000256" key="9">
    <source>
        <dbReference type="ARBA" id="ARBA00022692"/>
    </source>
</evidence>
<keyword evidence="11 18" id="KW-1133">Transmembrane helix</keyword>
<evidence type="ECO:0000256" key="13">
    <source>
        <dbReference type="ARBA" id="ARBA00023136"/>
    </source>
</evidence>
<keyword evidence="8 16" id="KW-0808">Transferase</keyword>
<evidence type="ECO:0000256" key="2">
    <source>
        <dbReference type="ARBA" id="ARBA00004141"/>
    </source>
</evidence>
<reference evidence="19 20" key="1">
    <citation type="journal article" date="2007" name="Science">
        <title>The Chlamydomonas genome reveals the evolution of key animal and plant functions.</title>
        <authorList>
            <person name="Merchant S.S."/>
            <person name="Prochnik S.E."/>
            <person name="Vallon O."/>
            <person name="Harris E.H."/>
            <person name="Karpowicz S.J."/>
            <person name="Witman G.B."/>
            <person name="Terry A."/>
            <person name="Salamov A."/>
            <person name="Fritz-Laylin L.K."/>
            <person name="Marechal-Drouard L."/>
            <person name="Marshall W.F."/>
            <person name="Qu L.H."/>
            <person name="Nelson D.R."/>
            <person name="Sanderfoot A.A."/>
            <person name="Spalding M.H."/>
            <person name="Kapitonov V.V."/>
            <person name="Ren Q."/>
            <person name="Ferris P."/>
            <person name="Lindquist E."/>
            <person name="Shapiro H."/>
            <person name="Lucas S.M."/>
            <person name="Grimwood J."/>
            <person name="Schmutz J."/>
            <person name="Cardol P."/>
            <person name="Cerutti H."/>
            <person name="Chanfreau G."/>
            <person name="Chen C.L."/>
            <person name="Cognat V."/>
            <person name="Croft M.T."/>
            <person name="Dent R."/>
            <person name="Dutcher S."/>
            <person name="Fernandez E."/>
            <person name="Fukuzawa H."/>
            <person name="Gonzalez-Ballester D."/>
            <person name="Gonzalez-Halphen D."/>
            <person name="Hallmann A."/>
            <person name="Hanikenne M."/>
            <person name="Hippler M."/>
            <person name="Inwood W."/>
            <person name="Jabbari K."/>
            <person name="Kalanon M."/>
            <person name="Kuras R."/>
            <person name="Lefebvre P.A."/>
            <person name="Lemaire S.D."/>
            <person name="Lobanov A.V."/>
            <person name="Lohr M."/>
            <person name="Manuell A."/>
            <person name="Meier I."/>
            <person name="Mets L."/>
            <person name="Mittag M."/>
            <person name="Mittelmeier T."/>
            <person name="Moroney J.V."/>
            <person name="Moseley J."/>
            <person name="Napoli C."/>
            <person name="Nedelcu A.M."/>
            <person name="Niyogi K."/>
            <person name="Novoselov S.V."/>
            <person name="Paulsen I.T."/>
            <person name="Pazour G."/>
            <person name="Purton S."/>
            <person name="Ral J.P."/>
            <person name="Riano-Pachon D.M."/>
            <person name="Riekhof W."/>
            <person name="Rymarquis L."/>
            <person name="Schroda M."/>
            <person name="Stern D."/>
            <person name="Umen J."/>
            <person name="Willows R."/>
            <person name="Wilson N."/>
            <person name="Zimmer S.L."/>
            <person name="Allmer J."/>
            <person name="Balk J."/>
            <person name="Bisova K."/>
            <person name="Chen C.J."/>
            <person name="Elias M."/>
            <person name="Gendler K."/>
            <person name="Hauser C."/>
            <person name="Lamb M.R."/>
            <person name="Ledford H."/>
            <person name="Long J.C."/>
            <person name="Minagawa J."/>
            <person name="Page M.D."/>
            <person name="Pan J."/>
            <person name="Pootakham W."/>
            <person name="Roje S."/>
            <person name="Rose A."/>
            <person name="Stahlberg E."/>
            <person name="Terauchi A.M."/>
            <person name="Yang P."/>
            <person name="Ball S."/>
            <person name="Bowler C."/>
            <person name="Dieckmann C.L."/>
            <person name="Gladyshev V.N."/>
            <person name="Green P."/>
            <person name="Jorgensen R."/>
            <person name="Mayfield S."/>
            <person name="Mueller-Roeber B."/>
            <person name="Rajamani S."/>
            <person name="Sayre R.T."/>
            <person name="Brokstein P."/>
            <person name="Dubchak I."/>
            <person name="Goodstein D."/>
            <person name="Hornick L."/>
            <person name="Huang Y.W."/>
            <person name="Jhaveri J."/>
            <person name="Luo Y."/>
            <person name="Martinez D."/>
            <person name="Ngau W.C."/>
            <person name="Otillar B."/>
            <person name="Poliakov A."/>
            <person name="Porter A."/>
            <person name="Szajkowski L."/>
            <person name="Werner G."/>
            <person name="Zhou K."/>
            <person name="Grigoriev I.V."/>
            <person name="Rokhsar D.S."/>
            <person name="Grossman A.R."/>
        </authorList>
    </citation>
    <scope>NUCLEOTIDE SEQUENCE [LARGE SCALE GENOMIC DNA]</scope>
    <source>
        <strain evidence="20">CC-503</strain>
    </source>
</reference>
<dbReference type="GO" id="GO:0016024">
    <property type="term" value="P:CDP-diacylglycerol biosynthetic process"/>
    <property type="evidence" value="ECO:0007669"/>
    <property type="project" value="UniProtKB-UniPathway"/>
</dbReference>
<evidence type="ECO:0000256" key="6">
    <source>
        <dbReference type="ARBA" id="ARBA00012487"/>
    </source>
</evidence>
<evidence type="ECO:0000313" key="19">
    <source>
        <dbReference type="EMBL" id="PNW74641.1"/>
    </source>
</evidence>
<dbReference type="GO" id="GO:0006655">
    <property type="term" value="P:phosphatidylglycerol biosynthetic process"/>
    <property type="evidence" value="ECO:0000318"/>
    <property type="project" value="GO_Central"/>
</dbReference>
<evidence type="ECO:0000256" key="12">
    <source>
        <dbReference type="ARBA" id="ARBA00023098"/>
    </source>
</evidence>
<protein>
    <recommendedName>
        <fullName evidence="6 16">Phosphatidate cytidylyltransferase</fullName>
        <ecNumber evidence="6 16">2.7.7.41</ecNumber>
    </recommendedName>
</protein>
<evidence type="ECO:0000256" key="16">
    <source>
        <dbReference type="RuleBase" id="RU003938"/>
    </source>
</evidence>
<dbReference type="PANTHER" id="PTHR47101:SF1">
    <property type="entry name" value="PHOSPHATIDATE CYTIDYLYLTRANSFERASE 4, CHLOROPLASTIC"/>
    <property type="match status" value="1"/>
</dbReference>
<dbReference type="Gramene" id="PNW74641">
    <property type="protein sequence ID" value="PNW74641"/>
    <property type="gene ID" value="CHLRE_12g489050v5"/>
</dbReference>
<name>A0A2K3D278_CHLRE</name>
<dbReference type="FunCoup" id="A0A2K3D278">
    <property type="interactions" value="439"/>
</dbReference>
<gene>
    <name evidence="19" type="ORF">CHLRE_12g489050v5</name>
</gene>
<evidence type="ECO:0000256" key="1">
    <source>
        <dbReference type="ARBA" id="ARBA00001698"/>
    </source>
</evidence>
<dbReference type="EMBL" id="CM008973">
    <property type="protein sequence ID" value="PNW74641.1"/>
    <property type="molecule type" value="Genomic_DNA"/>
</dbReference>
<dbReference type="GO" id="GO:0009535">
    <property type="term" value="C:chloroplast thylakoid membrane"/>
    <property type="evidence" value="ECO:0000318"/>
    <property type="project" value="GO_Central"/>
</dbReference>
<dbReference type="EC" id="2.7.7.41" evidence="6 16"/>
<feature type="transmembrane region" description="Helical" evidence="18">
    <location>
        <begin position="173"/>
        <end position="194"/>
    </location>
</feature>
<comment type="pathway">
    <text evidence="3 16">Phospholipid metabolism; CDP-diacylglycerol biosynthesis; CDP-diacylglycerol from sn-glycerol 3-phosphate: step 3/3.</text>
</comment>
<comment type="pathway">
    <text evidence="4">Lipid metabolism.</text>
</comment>
<feature type="transmembrane region" description="Helical" evidence="18">
    <location>
        <begin position="289"/>
        <end position="309"/>
    </location>
</feature>
<keyword evidence="12" id="KW-0443">Lipid metabolism</keyword>
<evidence type="ECO:0000256" key="17">
    <source>
        <dbReference type="SAM" id="MobiDB-lite"/>
    </source>
</evidence>
<proteinExistence type="inferred from homology"/>
<evidence type="ECO:0000256" key="5">
    <source>
        <dbReference type="ARBA" id="ARBA00010185"/>
    </source>
</evidence>
<evidence type="ECO:0000313" key="20">
    <source>
        <dbReference type="Proteomes" id="UP000006906"/>
    </source>
</evidence>
<evidence type="ECO:0000256" key="15">
    <source>
        <dbReference type="ARBA" id="ARBA00023264"/>
    </source>
</evidence>
<keyword evidence="20" id="KW-1185">Reference proteome</keyword>
<keyword evidence="10 16" id="KW-0548">Nucleotidyltransferase</keyword>
<organism evidence="19 20">
    <name type="scientific">Chlamydomonas reinhardtii</name>
    <name type="common">Chlamydomonas smithii</name>
    <dbReference type="NCBI Taxonomy" id="3055"/>
    <lineage>
        <taxon>Eukaryota</taxon>
        <taxon>Viridiplantae</taxon>
        <taxon>Chlorophyta</taxon>
        <taxon>core chlorophytes</taxon>
        <taxon>Chlorophyceae</taxon>
        <taxon>CS clade</taxon>
        <taxon>Chlamydomonadales</taxon>
        <taxon>Chlamydomonadaceae</taxon>
        <taxon>Chlamydomonas</taxon>
    </lineage>
</organism>
<keyword evidence="9 16" id="KW-0812">Transmembrane</keyword>
<evidence type="ECO:0000256" key="18">
    <source>
        <dbReference type="SAM" id="Phobius"/>
    </source>
</evidence>
<dbReference type="KEGG" id="cre:CHLRE_12g489050v5"/>
<dbReference type="ExpressionAtlas" id="A0A2K3D278">
    <property type="expression patterns" value="baseline"/>
</dbReference>
<dbReference type="Pfam" id="PF01148">
    <property type="entry name" value="CTP_transf_1"/>
    <property type="match status" value="1"/>
</dbReference>
<dbReference type="UniPathway" id="UPA00557">
    <property type="reaction ID" value="UER00614"/>
</dbReference>
<dbReference type="AlphaFoldDB" id="A0A2K3D278"/>
<keyword evidence="14" id="KW-0594">Phospholipid biosynthesis</keyword>
<evidence type="ECO:0000256" key="7">
    <source>
        <dbReference type="ARBA" id="ARBA00022516"/>
    </source>
</evidence>
<dbReference type="InParanoid" id="A0A2K3D278"/>
<feature type="transmembrane region" description="Helical" evidence="18">
    <location>
        <begin position="71"/>
        <end position="101"/>
    </location>
</feature>
<feature type="transmembrane region" description="Helical" evidence="18">
    <location>
        <begin position="339"/>
        <end position="357"/>
    </location>
</feature>
<comment type="similarity">
    <text evidence="5 16">Belongs to the CDS family.</text>
</comment>
<dbReference type="GO" id="GO:0004605">
    <property type="term" value="F:phosphatidate cytidylyltransferase activity"/>
    <property type="evidence" value="ECO:0000318"/>
    <property type="project" value="GO_Central"/>
</dbReference>
<feature type="transmembrane region" description="Helical" evidence="18">
    <location>
        <begin position="222"/>
        <end position="244"/>
    </location>
</feature>
<evidence type="ECO:0000256" key="8">
    <source>
        <dbReference type="ARBA" id="ARBA00022679"/>
    </source>
</evidence>
<dbReference type="GeneID" id="5716676"/>
<evidence type="ECO:0000256" key="11">
    <source>
        <dbReference type="ARBA" id="ARBA00022989"/>
    </source>
</evidence>
<accession>A0A2K3D278</accession>
<evidence type="ECO:0000256" key="4">
    <source>
        <dbReference type="ARBA" id="ARBA00005189"/>
    </source>
</evidence>
<dbReference type="PaxDb" id="3055-EDP05553"/>
<evidence type="ECO:0000256" key="14">
    <source>
        <dbReference type="ARBA" id="ARBA00023209"/>
    </source>
</evidence>
<comment type="catalytic activity">
    <reaction evidence="1 16">
        <text>a 1,2-diacyl-sn-glycero-3-phosphate + CTP + H(+) = a CDP-1,2-diacyl-sn-glycerol + diphosphate</text>
        <dbReference type="Rhea" id="RHEA:16229"/>
        <dbReference type="ChEBI" id="CHEBI:15378"/>
        <dbReference type="ChEBI" id="CHEBI:33019"/>
        <dbReference type="ChEBI" id="CHEBI:37563"/>
        <dbReference type="ChEBI" id="CHEBI:58332"/>
        <dbReference type="ChEBI" id="CHEBI:58608"/>
        <dbReference type="EC" id="2.7.7.41"/>
    </reaction>
</comment>
<comment type="subcellular location">
    <subcellularLocation>
        <location evidence="2">Membrane</location>
        <topology evidence="2">Multi-pass membrane protein</topology>
    </subcellularLocation>
</comment>
<dbReference type="PROSITE" id="PS01315">
    <property type="entry name" value="CDS"/>
    <property type="match status" value="1"/>
</dbReference>